<dbReference type="PRINTS" id="PR01021">
    <property type="entry name" value="OMPADOMAIN"/>
</dbReference>
<protein>
    <recommendedName>
        <fullName evidence="3">OmpA-like domain-containing protein</fullName>
    </recommendedName>
</protein>
<dbReference type="Pfam" id="PF16234">
    <property type="entry name" value="DUF4892"/>
    <property type="match status" value="1"/>
</dbReference>
<sequence>MLTISISFAQEDVEGSKDHPLISRFAGSTIVYYDVKQFDEYILALGKVEVERDEDNKRVFNLTKSKQLEGKVTRITYKASKDRSILEVYRNYESALKSAGFEILFTSSGKEIGLDSYDWVRYFYESLNPLKRSARDGLIADEDRYQRYLSAKLSSPEGDVYVSLYVSLRYGYPKVQLDFIQVKPMETGLVTVNADALAKDIARTGHVAIYGIYFDFDKADVKPESEPVLKEIAKLLQQNPKLKLYVVGNT</sequence>
<dbReference type="GO" id="GO:0016020">
    <property type="term" value="C:membrane"/>
    <property type="evidence" value="ECO:0007669"/>
    <property type="project" value="UniProtKB-SubCell"/>
</dbReference>
<evidence type="ECO:0000259" key="3">
    <source>
        <dbReference type="PROSITE" id="PS51123"/>
    </source>
</evidence>
<dbReference type="SUPFAM" id="SSF103088">
    <property type="entry name" value="OmpA-like"/>
    <property type="match status" value="1"/>
</dbReference>
<dbReference type="AlphaFoldDB" id="X0RRX1"/>
<evidence type="ECO:0000256" key="2">
    <source>
        <dbReference type="ARBA" id="ARBA00023136"/>
    </source>
</evidence>
<organism evidence="4">
    <name type="scientific">marine sediment metagenome</name>
    <dbReference type="NCBI Taxonomy" id="412755"/>
    <lineage>
        <taxon>unclassified sequences</taxon>
        <taxon>metagenomes</taxon>
        <taxon>ecological metagenomes</taxon>
    </lineage>
</organism>
<evidence type="ECO:0000313" key="4">
    <source>
        <dbReference type="EMBL" id="GAF71493.1"/>
    </source>
</evidence>
<dbReference type="InterPro" id="IPR036737">
    <property type="entry name" value="OmpA-like_sf"/>
</dbReference>
<dbReference type="Gene3D" id="3.30.1330.60">
    <property type="entry name" value="OmpA-like domain"/>
    <property type="match status" value="1"/>
</dbReference>
<accession>X0RRX1</accession>
<feature type="non-terminal residue" evidence="4">
    <location>
        <position position="250"/>
    </location>
</feature>
<comment type="subcellular location">
    <subcellularLocation>
        <location evidence="1">Membrane</location>
    </subcellularLocation>
</comment>
<evidence type="ECO:0000256" key="1">
    <source>
        <dbReference type="ARBA" id="ARBA00004370"/>
    </source>
</evidence>
<gene>
    <name evidence="4" type="ORF">S01H1_02795</name>
</gene>
<proteinExistence type="predicted"/>
<name>X0RRX1_9ZZZZ</name>
<reference evidence="4" key="1">
    <citation type="journal article" date="2014" name="Front. Microbiol.">
        <title>High frequency of phylogenetically diverse reductive dehalogenase-homologous genes in deep subseafloor sedimentary metagenomes.</title>
        <authorList>
            <person name="Kawai M."/>
            <person name="Futagami T."/>
            <person name="Toyoda A."/>
            <person name="Takaki Y."/>
            <person name="Nishi S."/>
            <person name="Hori S."/>
            <person name="Arai W."/>
            <person name="Tsubouchi T."/>
            <person name="Morono Y."/>
            <person name="Uchiyama I."/>
            <person name="Ito T."/>
            <person name="Fujiyama A."/>
            <person name="Inagaki F."/>
            <person name="Takami H."/>
        </authorList>
    </citation>
    <scope>NUCLEOTIDE SEQUENCE</scope>
    <source>
        <strain evidence="4">Expedition CK06-06</strain>
    </source>
</reference>
<dbReference type="EMBL" id="BARS01001412">
    <property type="protein sequence ID" value="GAF71493.1"/>
    <property type="molecule type" value="Genomic_DNA"/>
</dbReference>
<dbReference type="PROSITE" id="PS51123">
    <property type="entry name" value="OMPA_2"/>
    <property type="match status" value="1"/>
</dbReference>
<comment type="caution">
    <text evidence="4">The sequence shown here is derived from an EMBL/GenBank/DDBJ whole genome shotgun (WGS) entry which is preliminary data.</text>
</comment>
<feature type="domain" description="OmpA-like" evidence="3">
    <location>
        <begin position="201"/>
        <end position="250"/>
    </location>
</feature>
<dbReference type="InterPro" id="IPR006664">
    <property type="entry name" value="OMP_bac"/>
</dbReference>
<dbReference type="InterPro" id="IPR032608">
    <property type="entry name" value="DUF4892"/>
</dbReference>
<keyword evidence="2" id="KW-0472">Membrane</keyword>
<dbReference type="InterPro" id="IPR006665">
    <property type="entry name" value="OmpA-like"/>
</dbReference>